<evidence type="ECO:0000313" key="2">
    <source>
        <dbReference type="EMBL" id="KXZ50221.1"/>
    </source>
</evidence>
<sequence>MERTTSLPSRFAGLLRQSSSRKVETVSASGGLASVRPAVHSGSDSSTSGSGGYGKDLLRSMSDMWARLRDREQGGHGGRNSSPSVGAVLRVVEGKLVYDKPPSATAKGGVGTTAAGKRPSLPVIRSSANLLVDVLDIAPEEDEGEEGVIESCDSL</sequence>
<dbReference type="EMBL" id="LSYV01000018">
    <property type="protein sequence ID" value="KXZ50221.1"/>
    <property type="molecule type" value="Genomic_DNA"/>
</dbReference>
<feature type="region of interest" description="Disordered" evidence="1">
    <location>
        <begin position="1"/>
        <end position="55"/>
    </location>
</feature>
<evidence type="ECO:0000256" key="1">
    <source>
        <dbReference type="SAM" id="MobiDB-lite"/>
    </source>
</evidence>
<gene>
    <name evidence="2" type="ORF">GPECTOR_17g858</name>
</gene>
<name>A0A150GKB1_GONPE</name>
<protein>
    <submittedName>
        <fullName evidence="2">Uncharacterized protein</fullName>
    </submittedName>
</protein>
<organism evidence="2 3">
    <name type="scientific">Gonium pectorale</name>
    <name type="common">Green alga</name>
    <dbReference type="NCBI Taxonomy" id="33097"/>
    <lineage>
        <taxon>Eukaryota</taxon>
        <taxon>Viridiplantae</taxon>
        <taxon>Chlorophyta</taxon>
        <taxon>core chlorophytes</taxon>
        <taxon>Chlorophyceae</taxon>
        <taxon>CS clade</taxon>
        <taxon>Chlamydomonadales</taxon>
        <taxon>Volvocaceae</taxon>
        <taxon>Gonium</taxon>
    </lineage>
</organism>
<dbReference type="Proteomes" id="UP000075714">
    <property type="component" value="Unassembled WGS sequence"/>
</dbReference>
<comment type="caution">
    <text evidence="2">The sequence shown here is derived from an EMBL/GenBank/DDBJ whole genome shotgun (WGS) entry which is preliminary data.</text>
</comment>
<feature type="region of interest" description="Disordered" evidence="1">
    <location>
        <begin position="67"/>
        <end position="86"/>
    </location>
</feature>
<reference evidence="3" key="1">
    <citation type="journal article" date="2016" name="Nat. Commun.">
        <title>The Gonium pectorale genome demonstrates co-option of cell cycle regulation during the evolution of multicellularity.</title>
        <authorList>
            <person name="Hanschen E.R."/>
            <person name="Marriage T.N."/>
            <person name="Ferris P.J."/>
            <person name="Hamaji T."/>
            <person name="Toyoda A."/>
            <person name="Fujiyama A."/>
            <person name="Neme R."/>
            <person name="Noguchi H."/>
            <person name="Minakuchi Y."/>
            <person name="Suzuki M."/>
            <person name="Kawai-Toyooka H."/>
            <person name="Smith D.R."/>
            <person name="Sparks H."/>
            <person name="Anderson J."/>
            <person name="Bakaric R."/>
            <person name="Luria V."/>
            <person name="Karger A."/>
            <person name="Kirschner M.W."/>
            <person name="Durand P.M."/>
            <person name="Michod R.E."/>
            <person name="Nozaki H."/>
            <person name="Olson B.J."/>
        </authorList>
    </citation>
    <scope>NUCLEOTIDE SEQUENCE [LARGE SCALE GENOMIC DNA]</scope>
    <source>
        <strain evidence="3">NIES-2863</strain>
    </source>
</reference>
<proteinExistence type="predicted"/>
<dbReference type="AlphaFoldDB" id="A0A150GKB1"/>
<evidence type="ECO:0000313" key="3">
    <source>
        <dbReference type="Proteomes" id="UP000075714"/>
    </source>
</evidence>
<accession>A0A150GKB1</accession>
<keyword evidence="3" id="KW-1185">Reference proteome</keyword>